<dbReference type="OMA" id="TEIRCTF"/>
<feature type="signal peptide" evidence="1">
    <location>
        <begin position="1"/>
        <end position="21"/>
    </location>
</feature>
<name>A0A5N6DEK2_ASPPA</name>
<organism evidence="2 3">
    <name type="scientific">Aspergillus parasiticus</name>
    <dbReference type="NCBI Taxonomy" id="5067"/>
    <lineage>
        <taxon>Eukaryota</taxon>
        <taxon>Fungi</taxon>
        <taxon>Dikarya</taxon>
        <taxon>Ascomycota</taxon>
        <taxon>Pezizomycotina</taxon>
        <taxon>Eurotiomycetes</taxon>
        <taxon>Eurotiomycetidae</taxon>
        <taxon>Eurotiales</taxon>
        <taxon>Aspergillaceae</taxon>
        <taxon>Aspergillus</taxon>
        <taxon>Aspergillus subgen. Circumdati</taxon>
    </lineage>
</organism>
<accession>A0A5N6DEK2</accession>
<dbReference type="EMBL" id="ML734990">
    <property type="protein sequence ID" value="KAB8203508.1"/>
    <property type="molecule type" value="Genomic_DNA"/>
</dbReference>
<keyword evidence="3" id="KW-1185">Reference proteome</keyword>
<protein>
    <submittedName>
        <fullName evidence="2">Uncharacterized protein</fullName>
    </submittedName>
</protein>
<proteinExistence type="predicted"/>
<gene>
    <name evidence="2" type="ORF">BDV34DRAFT_227286</name>
</gene>
<feature type="chain" id="PRO_5024846164" evidence="1">
    <location>
        <begin position="22"/>
        <end position="120"/>
    </location>
</feature>
<evidence type="ECO:0000313" key="2">
    <source>
        <dbReference type="EMBL" id="KAB8203508.1"/>
    </source>
</evidence>
<reference evidence="2 3" key="1">
    <citation type="submission" date="2019-04" db="EMBL/GenBank/DDBJ databases">
        <title>Fungal friends and foes A comparative genomics study of 23 Aspergillus species from section Flavi.</title>
        <authorList>
            <consortium name="DOE Joint Genome Institute"/>
            <person name="Kjaerbolling I."/>
            <person name="Vesth T.C."/>
            <person name="Frisvad J.C."/>
            <person name="Nybo J.L."/>
            <person name="Theobald S."/>
            <person name="Kildgaard S."/>
            <person name="Petersen T.I."/>
            <person name="Kuo A."/>
            <person name="Sato A."/>
            <person name="Lyhne E.K."/>
            <person name="Kogle M.E."/>
            <person name="Wiebenga A."/>
            <person name="Kun R.S."/>
            <person name="Lubbers R.J."/>
            <person name="Makela M.R."/>
            <person name="Barry K."/>
            <person name="Chovatia M."/>
            <person name="Clum A."/>
            <person name="Daum C."/>
            <person name="Haridas S."/>
            <person name="He G."/>
            <person name="LaButti K."/>
            <person name="Lipzen A."/>
            <person name="Mondo S."/>
            <person name="Pangilinan J."/>
            <person name="Riley R."/>
            <person name="Salamov A."/>
            <person name="Simmons B.A."/>
            <person name="Magnuson J.K."/>
            <person name="Henrissat B."/>
            <person name="Mortensen U.H."/>
            <person name="Larsen T.O."/>
            <person name="De vries R.P."/>
            <person name="Grigoriev I.V."/>
            <person name="Machida M."/>
            <person name="Baker S.E."/>
            <person name="Andersen M.R."/>
        </authorList>
    </citation>
    <scope>NUCLEOTIDE SEQUENCE [LARGE SCALE GENOMIC DNA]</scope>
    <source>
        <strain evidence="2 3">CBS 117618</strain>
    </source>
</reference>
<dbReference type="Proteomes" id="UP000326532">
    <property type="component" value="Unassembled WGS sequence"/>
</dbReference>
<dbReference type="VEuPathDB" id="FungiDB:BDV34DRAFT_227286"/>
<sequence>MRLFSLLTASTLALFVSPSFASSPLGTVIIETSNTASANLVQPYRCVTVDPNIQDKPVSRIEISPYRPDSGIECTFYKDPQCHSSHSHSYTLHEGSHTFKRRFLVSSFKCVESDRDDEFL</sequence>
<evidence type="ECO:0000313" key="3">
    <source>
        <dbReference type="Proteomes" id="UP000326532"/>
    </source>
</evidence>
<evidence type="ECO:0000256" key="1">
    <source>
        <dbReference type="SAM" id="SignalP"/>
    </source>
</evidence>
<dbReference type="AlphaFoldDB" id="A0A5N6DEK2"/>
<keyword evidence="1" id="KW-0732">Signal</keyword>